<reference evidence="2" key="1">
    <citation type="submission" date="2020-06" db="EMBL/GenBank/DDBJ databases">
        <title>Draft genome of Bugula neritina, a colonial animal packing powerful symbionts and potential medicines.</title>
        <authorList>
            <person name="Rayko M."/>
        </authorList>
    </citation>
    <scope>NUCLEOTIDE SEQUENCE [LARGE SCALE GENOMIC DNA]</scope>
    <source>
        <strain evidence="2">Kwan_BN1</strain>
    </source>
</reference>
<feature type="region of interest" description="Disordered" evidence="1">
    <location>
        <begin position="354"/>
        <end position="389"/>
    </location>
</feature>
<name>A0A7J7IZI8_BUGNE</name>
<feature type="compositionally biased region" description="Acidic residues" evidence="1">
    <location>
        <begin position="670"/>
        <end position="682"/>
    </location>
</feature>
<feature type="compositionally biased region" description="Basic and acidic residues" evidence="1">
    <location>
        <begin position="683"/>
        <end position="696"/>
    </location>
</feature>
<sequence>MNKRLQPVFVIKVTQPIPNKQANMPLPEKLANVPGYNQLEKPVVNPIFTGKTKKYPYSKGGKVTTADMVKAKRSSVGVLPNSRQTTEIQNLNILLEGETPSSVAQTGLHHHIDVVSSVNNQADFHFDFGSYEEYKKSVTETSGPPKKPAILSQTGTTSAVAMSERPQPMAKKPSIDLELAKKKAAARERRLKKLLKEQQLREEKERLEMEKQNGRPGSDASSSSVRSMQDLVEEAENIAAGAYTGSKVVKTSKIRKSKHSDVVAPEKTVRNVDEIIASLKTQTIKGELESEADKQIREIMGRVMKHATAVLGDIDTTTESPTVMEDSEKEADDAKINEETITDEDPLPNITVEATETSTKDVPTEPVTEATPSPILSKQSAVSNKTPSLSEEVLIDRVASENNEKNGGTEEGKVPDLYDLRAAYNDLIITPQVTHEDIVSVHGKVKTFVSKLLDDGRSAQEVKKHLINVHDNVRSYVSKHGATRTEPAARMPEYKVPNYTRNVHYFCTAKHGVQMPSEMAKAVRLYHAPDMFKRALKDSWALNEHHLATNDANQDHSFQVSEEADIISDSNLARRRSAAARAILDEASAAGGIGYSRWREKAQELFQDNRDMSVTGTKTGIILDESKTFWSTAPPKMSVRPAYVRQHLFPEYYGAVVEDEGLHTDKALEDNNDMFSDAEDEKEAGKDMEEQGNIER</sequence>
<evidence type="ECO:0000313" key="2">
    <source>
        <dbReference type="EMBL" id="KAF6019205.1"/>
    </source>
</evidence>
<proteinExistence type="predicted"/>
<dbReference type="Proteomes" id="UP000593567">
    <property type="component" value="Unassembled WGS sequence"/>
</dbReference>
<gene>
    <name evidence="2" type="ORF">EB796_022508</name>
</gene>
<dbReference type="EMBL" id="VXIV02003250">
    <property type="protein sequence ID" value="KAF6019205.1"/>
    <property type="molecule type" value="Genomic_DNA"/>
</dbReference>
<feature type="region of interest" description="Disordered" evidence="1">
    <location>
        <begin position="138"/>
        <end position="176"/>
    </location>
</feature>
<evidence type="ECO:0000313" key="3">
    <source>
        <dbReference type="Proteomes" id="UP000593567"/>
    </source>
</evidence>
<evidence type="ECO:0000256" key="1">
    <source>
        <dbReference type="SAM" id="MobiDB-lite"/>
    </source>
</evidence>
<feature type="compositionally biased region" description="Polar residues" evidence="1">
    <location>
        <begin position="151"/>
        <end position="160"/>
    </location>
</feature>
<dbReference type="AlphaFoldDB" id="A0A7J7IZI8"/>
<keyword evidence="3" id="KW-1185">Reference proteome</keyword>
<accession>A0A7J7IZI8</accession>
<dbReference type="OrthoDB" id="1658288at2759"/>
<organism evidence="2 3">
    <name type="scientific">Bugula neritina</name>
    <name type="common">Brown bryozoan</name>
    <name type="synonym">Sertularia neritina</name>
    <dbReference type="NCBI Taxonomy" id="10212"/>
    <lineage>
        <taxon>Eukaryota</taxon>
        <taxon>Metazoa</taxon>
        <taxon>Spiralia</taxon>
        <taxon>Lophotrochozoa</taxon>
        <taxon>Bryozoa</taxon>
        <taxon>Gymnolaemata</taxon>
        <taxon>Cheilostomatida</taxon>
        <taxon>Flustrina</taxon>
        <taxon>Buguloidea</taxon>
        <taxon>Bugulidae</taxon>
        <taxon>Bugula</taxon>
    </lineage>
</organism>
<comment type="caution">
    <text evidence="2">The sequence shown here is derived from an EMBL/GenBank/DDBJ whole genome shotgun (WGS) entry which is preliminary data.</text>
</comment>
<feature type="region of interest" description="Disordered" evidence="1">
    <location>
        <begin position="666"/>
        <end position="696"/>
    </location>
</feature>
<protein>
    <submittedName>
        <fullName evidence="2">TTC6</fullName>
    </submittedName>
</protein>
<feature type="compositionally biased region" description="Basic and acidic residues" evidence="1">
    <location>
        <begin position="195"/>
        <end position="213"/>
    </location>
</feature>
<feature type="region of interest" description="Disordered" evidence="1">
    <location>
        <begin position="195"/>
        <end position="228"/>
    </location>
</feature>
<feature type="compositionally biased region" description="Polar residues" evidence="1">
    <location>
        <begin position="370"/>
        <end position="389"/>
    </location>
</feature>